<sequence length="260" mass="30840">MIFEIVEEINIMTNGYQKKLKTRFMISFLLFNKTEDERVYIINKEKINTFPVQENHFLAVQEEFENLNYPIKIKTDYKGHFSGIYQHENWLAEWDLKAKAVIERHKNTVEIIDLKNKYYDSIKDESIFVHNKFKQPSWNIFFFNPPIDNVNLPDIGTVLNWDIKAVGIIPCVGRTTVLNPEAKEIIISFDSTQKLTHNIIETLKSKVKADIRWDDQRIKLYTESHFDTYDKKIKKKTAFFQFTIKDVISYSEDVTILLKN</sequence>
<comment type="caution">
    <text evidence="1">The sequence shown here is derived from an EMBL/GenBank/DDBJ whole genome shotgun (WGS) entry which is preliminary data.</text>
</comment>
<name>A0ABW5Z721_9FLAO</name>
<organism evidence="1 2">
    <name type="scientific">Flavobacterium ardleyense</name>
    <dbReference type="NCBI Taxonomy" id="2038737"/>
    <lineage>
        <taxon>Bacteria</taxon>
        <taxon>Pseudomonadati</taxon>
        <taxon>Bacteroidota</taxon>
        <taxon>Flavobacteriia</taxon>
        <taxon>Flavobacteriales</taxon>
        <taxon>Flavobacteriaceae</taxon>
        <taxon>Flavobacterium</taxon>
    </lineage>
</organism>
<accession>A0ABW5Z721</accession>
<keyword evidence="2" id="KW-1185">Reference proteome</keyword>
<evidence type="ECO:0000313" key="2">
    <source>
        <dbReference type="Proteomes" id="UP001597549"/>
    </source>
</evidence>
<evidence type="ECO:0000313" key="1">
    <source>
        <dbReference type="EMBL" id="MFD2908228.1"/>
    </source>
</evidence>
<dbReference type="Proteomes" id="UP001597549">
    <property type="component" value="Unassembled WGS sequence"/>
</dbReference>
<proteinExistence type="predicted"/>
<gene>
    <name evidence="1" type="ORF">ACFSX9_05720</name>
</gene>
<reference evidence="2" key="1">
    <citation type="journal article" date="2019" name="Int. J. Syst. Evol. Microbiol.">
        <title>The Global Catalogue of Microorganisms (GCM) 10K type strain sequencing project: providing services to taxonomists for standard genome sequencing and annotation.</title>
        <authorList>
            <consortium name="The Broad Institute Genomics Platform"/>
            <consortium name="The Broad Institute Genome Sequencing Center for Infectious Disease"/>
            <person name="Wu L."/>
            <person name="Ma J."/>
        </authorList>
    </citation>
    <scope>NUCLEOTIDE SEQUENCE [LARGE SCALE GENOMIC DNA]</scope>
    <source>
        <strain evidence="2">KCTC 52644</strain>
    </source>
</reference>
<dbReference type="RefSeq" id="WP_379805560.1">
    <property type="nucleotide sequence ID" value="NZ_JBHUOL010000011.1"/>
</dbReference>
<dbReference type="EMBL" id="JBHUOL010000011">
    <property type="protein sequence ID" value="MFD2908228.1"/>
    <property type="molecule type" value="Genomic_DNA"/>
</dbReference>
<protein>
    <submittedName>
        <fullName evidence="1">Uncharacterized protein</fullName>
    </submittedName>
</protein>